<evidence type="ECO:0000259" key="1">
    <source>
        <dbReference type="Pfam" id="PF00561"/>
    </source>
</evidence>
<dbReference type="RefSeq" id="WP_094473298.1">
    <property type="nucleotide sequence ID" value="NZ_NOXT01000099.1"/>
</dbReference>
<protein>
    <recommendedName>
        <fullName evidence="1">AB hydrolase-1 domain-containing protein</fullName>
    </recommendedName>
</protein>
<dbReference type="InterPro" id="IPR036388">
    <property type="entry name" value="WH-like_DNA-bd_sf"/>
</dbReference>
<dbReference type="AlphaFoldDB" id="A0A255YNP4"/>
<evidence type="ECO:0000313" key="3">
    <source>
        <dbReference type="Proteomes" id="UP000216991"/>
    </source>
</evidence>
<accession>A0A255YNP4</accession>
<dbReference type="SUPFAM" id="SSF53474">
    <property type="entry name" value="alpha/beta-Hydrolases"/>
    <property type="match status" value="1"/>
</dbReference>
<dbReference type="OrthoDB" id="7618865at2"/>
<keyword evidence="3" id="KW-1185">Reference proteome</keyword>
<dbReference type="InterPro" id="IPR000073">
    <property type="entry name" value="AB_hydrolase_1"/>
</dbReference>
<gene>
    <name evidence="2" type="ORF">CHU93_06480</name>
</gene>
<dbReference type="Gene3D" id="3.40.50.1820">
    <property type="entry name" value="alpha/beta hydrolase"/>
    <property type="match status" value="1"/>
</dbReference>
<dbReference type="Proteomes" id="UP000216991">
    <property type="component" value="Unassembled WGS sequence"/>
</dbReference>
<feature type="domain" description="AB hydrolase-1" evidence="1">
    <location>
        <begin position="97"/>
        <end position="346"/>
    </location>
</feature>
<proteinExistence type="predicted"/>
<sequence length="369" mass="38754">MARLVGDGHDLPGIAARLQLSPHTVRDHARAALESAAAPRLKDLAQLANEAAATHAIALGSDGLQHDRGGLLEATRIIRRGSRQIGIADFGPAGAQPIIICHGGMGTRRVAAELVTALQVHGLRPIGIDRPGFGLSDPAAADQFGTADDDMSHALDVLGLDQAIIAALDGGAPAAVSFWHRHGDRLLAGVLIKPHPPSTGRSGNRMIDRFARATMGGSDLATGLWRLVRERAGLAMTGRIVDLLFSGHPADAALLAQPDFRARMIAELLTFSNRSGLGIIAEQQEYRDWQVQPGGPARPWLIIVADGDPLWTPALADAGGASAWTALGDTRWQRIAGAGRFAHTTHAADIAAAVAAHWRDAIHPVGKVA</sequence>
<dbReference type="Gene3D" id="1.10.10.10">
    <property type="entry name" value="Winged helix-like DNA-binding domain superfamily/Winged helix DNA-binding domain"/>
    <property type="match status" value="1"/>
</dbReference>
<dbReference type="PANTHER" id="PTHR43194:SF2">
    <property type="entry name" value="PEROXISOMAL MEMBRANE PROTEIN LPX1"/>
    <property type="match status" value="1"/>
</dbReference>
<dbReference type="InterPro" id="IPR050228">
    <property type="entry name" value="Carboxylesterase_BioH"/>
</dbReference>
<comment type="caution">
    <text evidence="2">The sequence shown here is derived from an EMBL/GenBank/DDBJ whole genome shotgun (WGS) entry which is preliminary data.</text>
</comment>
<dbReference type="EMBL" id="NOXT01000099">
    <property type="protein sequence ID" value="OYQ30799.1"/>
    <property type="molecule type" value="Genomic_DNA"/>
</dbReference>
<evidence type="ECO:0000313" key="2">
    <source>
        <dbReference type="EMBL" id="OYQ30799.1"/>
    </source>
</evidence>
<dbReference type="Pfam" id="PF00561">
    <property type="entry name" value="Abhydrolase_1"/>
    <property type="match status" value="1"/>
</dbReference>
<dbReference type="PANTHER" id="PTHR43194">
    <property type="entry name" value="HYDROLASE ALPHA/BETA FOLD FAMILY"/>
    <property type="match status" value="1"/>
</dbReference>
<name>A0A255YNP4_9SPHN</name>
<dbReference type="InterPro" id="IPR029058">
    <property type="entry name" value="AB_hydrolase_fold"/>
</dbReference>
<organism evidence="2 3">
    <name type="scientific">Sandarakinorhabdus cyanobacteriorum</name>
    <dbReference type="NCBI Taxonomy" id="1981098"/>
    <lineage>
        <taxon>Bacteria</taxon>
        <taxon>Pseudomonadati</taxon>
        <taxon>Pseudomonadota</taxon>
        <taxon>Alphaproteobacteria</taxon>
        <taxon>Sphingomonadales</taxon>
        <taxon>Sphingosinicellaceae</taxon>
        <taxon>Sandarakinorhabdus</taxon>
    </lineage>
</organism>
<reference evidence="2 3" key="1">
    <citation type="submission" date="2017-07" db="EMBL/GenBank/DDBJ databases">
        <title>Sandarakinorhabdus cyanobacteriorum sp. nov., a novel bacterium isolated from cyanobacterial aggregates in a eutrophic lake.</title>
        <authorList>
            <person name="Cai H."/>
        </authorList>
    </citation>
    <scope>NUCLEOTIDE SEQUENCE [LARGE SCALE GENOMIC DNA]</scope>
    <source>
        <strain evidence="2 3">TH057</strain>
    </source>
</reference>